<evidence type="ECO:0000256" key="2">
    <source>
        <dbReference type="ARBA" id="ARBA00023128"/>
    </source>
</evidence>
<organism evidence="5 6">
    <name type="scientific">Portunus trituberculatus</name>
    <name type="common">Swimming crab</name>
    <name type="synonym">Neptunus trituberculatus</name>
    <dbReference type="NCBI Taxonomy" id="210409"/>
    <lineage>
        <taxon>Eukaryota</taxon>
        <taxon>Metazoa</taxon>
        <taxon>Ecdysozoa</taxon>
        <taxon>Arthropoda</taxon>
        <taxon>Crustacea</taxon>
        <taxon>Multicrustacea</taxon>
        <taxon>Malacostraca</taxon>
        <taxon>Eumalacostraca</taxon>
        <taxon>Eucarida</taxon>
        <taxon>Decapoda</taxon>
        <taxon>Pleocyemata</taxon>
        <taxon>Brachyura</taxon>
        <taxon>Eubrachyura</taxon>
        <taxon>Portunoidea</taxon>
        <taxon>Portunidae</taxon>
        <taxon>Portuninae</taxon>
        <taxon>Portunus</taxon>
    </lineage>
</organism>
<dbReference type="Pfam" id="PF02297">
    <property type="entry name" value="COX6B"/>
    <property type="match status" value="1"/>
</dbReference>
<accession>A0A5B7CN00</accession>
<dbReference type="InterPro" id="IPR042289">
    <property type="entry name" value="COA6"/>
</dbReference>
<keyword evidence="3" id="KW-1015">Disulfide bond</keyword>
<comment type="caution">
    <text evidence="5">The sequence shown here is derived from an EMBL/GenBank/DDBJ whole genome shotgun (WGS) entry which is preliminary data.</text>
</comment>
<dbReference type="Gene3D" id="1.10.10.140">
    <property type="entry name" value="Cytochrome c oxidase, subunit VIb"/>
    <property type="match status" value="1"/>
</dbReference>
<evidence type="ECO:0000256" key="1">
    <source>
        <dbReference type="ARBA" id="ARBA00004173"/>
    </source>
</evidence>
<dbReference type="PROSITE" id="PS51808">
    <property type="entry name" value="CHCH"/>
    <property type="match status" value="1"/>
</dbReference>
<comment type="subcellular location">
    <subcellularLocation>
        <location evidence="1">Mitochondrion</location>
    </subcellularLocation>
</comment>
<feature type="region of interest" description="Disordered" evidence="4">
    <location>
        <begin position="140"/>
        <end position="159"/>
    </location>
</feature>
<gene>
    <name evidence="5" type="primary">COA6</name>
    <name evidence="5" type="ORF">E2C01_003067</name>
</gene>
<feature type="region of interest" description="Disordered" evidence="4">
    <location>
        <begin position="97"/>
        <end position="125"/>
    </location>
</feature>
<dbReference type="AlphaFoldDB" id="A0A5B7CN00"/>
<dbReference type="InterPro" id="IPR048280">
    <property type="entry name" value="COX6B-like"/>
</dbReference>
<reference evidence="5 6" key="1">
    <citation type="submission" date="2019-05" db="EMBL/GenBank/DDBJ databases">
        <title>Another draft genome of Portunus trituberculatus and its Hox gene families provides insights of decapod evolution.</title>
        <authorList>
            <person name="Jeong J.-H."/>
            <person name="Song I."/>
            <person name="Kim S."/>
            <person name="Choi T."/>
            <person name="Kim D."/>
            <person name="Ryu S."/>
            <person name="Kim W."/>
        </authorList>
    </citation>
    <scope>NUCLEOTIDE SEQUENCE [LARGE SCALE GENOMIC DNA]</scope>
    <source>
        <tissue evidence="5">Muscle</tissue>
    </source>
</reference>
<dbReference type="Proteomes" id="UP000324222">
    <property type="component" value="Unassembled WGS sequence"/>
</dbReference>
<keyword evidence="2" id="KW-0496">Mitochondrion</keyword>
<evidence type="ECO:0000313" key="5">
    <source>
        <dbReference type="EMBL" id="MPC10428.1"/>
    </source>
</evidence>
<keyword evidence="6" id="KW-1185">Reference proteome</keyword>
<dbReference type="InterPro" id="IPR036549">
    <property type="entry name" value="CX6/COA6-like_sf"/>
</dbReference>
<proteinExistence type="predicted"/>
<dbReference type="OrthoDB" id="16284at2759"/>
<dbReference type="PANTHER" id="PTHR46690:SF1">
    <property type="entry name" value="CYTOCHROME C OXIDASE ASSEMBLY FACTOR 6 HOMOLOG"/>
    <property type="match status" value="1"/>
</dbReference>
<evidence type="ECO:0000313" key="6">
    <source>
        <dbReference type="Proteomes" id="UP000324222"/>
    </source>
</evidence>
<dbReference type="EMBL" id="VSRR010000117">
    <property type="protein sequence ID" value="MPC10428.1"/>
    <property type="molecule type" value="Genomic_DNA"/>
</dbReference>
<sequence length="159" mass="18086">MSFRDKGVRKACWDSRDRYWACLDLPGIQRDHCLELRRLYELACPGHWVKHFDRKRQYMEFQERIHSVGGCWGASGAAAGLASGLVRRAMASGRCRDYGSQPHCRRAPPLTRPSPEDTVSTARLSSPSVRLPLLRLTYRNDHGAPQPRVASTPHLNFQD</sequence>
<evidence type="ECO:0000256" key="3">
    <source>
        <dbReference type="ARBA" id="ARBA00023157"/>
    </source>
</evidence>
<name>A0A5B7CN00_PORTR</name>
<dbReference type="GO" id="GO:0042775">
    <property type="term" value="P:mitochondrial ATP synthesis coupled electron transport"/>
    <property type="evidence" value="ECO:0007669"/>
    <property type="project" value="TreeGrafter"/>
</dbReference>
<dbReference type="GO" id="GO:0005739">
    <property type="term" value="C:mitochondrion"/>
    <property type="evidence" value="ECO:0007669"/>
    <property type="project" value="UniProtKB-SubCell"/>
</dbReference>
<dbReference type="PANTHER" id="PTHR46690">
    <property type="entry name" value="CYTOCHROME C OXIDASE ASSEMBLY FACTOR 6 HOMOLOG"/>
    <property type="match status" value="1"/>
</dbReference>
<dbReference type="GO" id="GO:0008535">
    <property type="term" value="P:respiratory chain complex IV assembly"/>
    <property type="evidence" value="ECO:0007669"/>
    <property type="project" value="InterPro"/>
</dbReference>
<evidence type="ECO:0000256" key="4">
    <source>
        <dbReference type="SAM" id="MobiDB-lite"/>
    </source>
</evidence>
<protein>
    <submittedName>
        <fullName evidence="5">Cytochrome c oxidase assembly factor 6</fullName>
    </submittedName>
</protein>
<dbReference type="SUPFAM" id="SSF47694">
    <property type="entry name" value="Cytochrome c oxidase subunit h"/>
    <property type="match status" value="1"/>
</dbReference>